<dbReference type="PANTHER" id="PTHR34218:SF4">
    <property type="entry name" value="ACYL-HOMOSERINE LACTONE ACYLASE QUIP"/>
    <property type="match status" value="1"/>
</dbReference>
<dbReference type="GO" id="GO:0016811">
    <property type="term" value="F:hydrolase activity, acting on carbon-nitrogen (but not peptide) bonds, in linear amides"/>
    <property type="evidence" value="ECO:0007669"/>
    <property type="project" value="InterPro"/>
</dbReference>
<evidence type="ECO:0008006" key="7">
    <source>
        <dbReference type="Google" id="ProtNLM"/>
    </source>
</evidence>
<name>A0A1Y1QSG8_9GAMM</name>
<dbReference type="Gene3D" id="1.10.439.10">
    <property type="entry name" value="Penicillin Amidohydrolase, domain 1"/>
    <property type="match status" value="1"/>
</dbReference>
<accession>A0A1Y1QSG8</accession>
<feature type="active site" description="Nucleophile" evidence="3">
    <location>
        <position position="217"/>
    </location>
</feature>
<dbReference type="PIRSF" id="PIRSF001227">
    <property type="entry name" value="Pen_acylase"/>
    <property type="match status" value="1"/>
</dbReference>
<evidence type="ECO:0000256" key="2">
    <source>
        <dbReference type="ARBA" id="ARBA00038735"/>
    </source>
</evidence>
<evidence type="ECO:0000256" key="1">
    <source>
        <dbReference type="ARBA" id="ARBA00006586"/>
    </source>
</evidence>
<proteinExistence type="inferred from homology"/>
<protein>
    <recommendedName>
        <fullName evidence="7">Penicillin amidase</fullName>
    </recommendedName>
</protein>
<evidence type="ECO:0000313" key="5">
    <source>
        <dbReference type="EMBL" id="OQX12282.1"/>
    </source>
</evidence>
<sequence length="713" mass="81621">MKKITKLNTPYGLATITQSTTQLTTVMGETDNSVYYAQGYATAYLRLWQLELTRRIAEGCLSELFGASTIEADKFQRQLQLKYLANRDYTNEIDSTQRSILQAYSEGINAGIKTRKTLSSEFYILGTKPRLFHPVDCYLIAHLKYFINTTWKSRILQTRLAQRLPITIYQQFFSNIKPDLNYYALPQENLEWIYEQARRVTPALQLLGLESIDNGSSCFAINHNNRTFLAFDPHMGHVMPAFVTMFHLKSDEDLNVLGANMPGGPGINFGRNTHYAWGMTGIMADNQELYLAPIEATNETIEFIAIKNQTGITIPVEQSPCGHRLFKHESIGAYLYWPALDHGVGNISFYRLNRGANFTEFRSALSHYCLSPMMCVYADESGNVGSQLAGLIPRKLITGTPIVKDYTDSSTHWQGYYTQDELPHDLADSNNIIIHANQILKNGTQSETIASRWHPPTRFNRIKQLIGSLLKQSDNEIQISALHNIQLDQWDSFAPAFIERYRKYFPNNHVLLQYKGNTQETDQSQLLDRLLFDLGVKILSQWLEPTLVKELYEQWPAFRWSVDCLISQLPPIEQQQLFTEVFNSLTTGITSAHIIYRHALGEHPLLARLYNRSYAHKGGNRETIYTERMNSDFLSESQSVKRSKHGFVFGPACHLVFEFNNKGDTLYLNSSANNESILSPAYWQGFKRRQRGQSYYYAFNELGHSNPLPCQTK</sequence>
<feature type="binding site" evidence="4">
    <location>
        <position position="401"/>
    </location>
    <ligand>
        <name>Ca(2+)</name>
        <dbReference type="ChEBI" id="CHEBI:29108"/>
    </ligand>
</feature>
<feature type="binding site" evidence="4">
    <location>
        <position position="285"/>
    </location>
    <ligand>
        <name>Ca(2+)</name>
        <dbReference type="ChEBI" id="CHEBI:29108"/>
    </ligand>
</feature>
<dbReference type="EMBL" id="MTEJ01000069">
    <property type="protein sequence ID" value="OQX12282.1"/>
    <property type="molecule type" value="Genomic_DNA"/>
</dbReference>
<gene>
    <name evidence="5" type="ORF">BWK73_15425</name>
</gene>
<evidence type="ECO:0000256" key="3">
    <source>
        <dbReference type="PIRSR" id="PIRSR001227-1"/>
    </source>
</evidence>
<dbReference type="InterPro" id="IPR002692">
    <property type="entry name" value="S45"/>
</dbReference>
<dbReference type="Gene3D" id="3.60.20.10">
    <property type="entry name" value="Glutamine Phosphoribosylpyrophosphate, subunit 1, domain 1"/>
    <property type="match status" value="1"/>
</dbReference>
<comment type="cofactor">
    <cofactor evidence="4">
        <name>Ca(2+)</name>
        <dbReference type="ChEBI" id="CHEBI:29108"/>
    </cofactor>
    <text evidence="4">Binds 1 Ca(2+) ion per dimer.</text>
</comment>
<dbReference type="InterPro" id="IPR014395">
    <property type="entry name" value="Pen/GL7ACA/AHL_acylase"/>
</dbReference>
<organism evidence="5 6">
    <name type="scientific">Thiothrix lacustris</name>
    <dbReference type="NCBI Taxonomy" id="525917"/>
    <lineage>
        <taxon>Bacteria</taxon>
        <taxon>Pseudomonadati</taxon>
        <taxon>Pseudomonadota</taxon>
        <taxon>Gammaproteobacteria</taxon>
        <taxon>Thiotrichales</taxon>
        <taxon>Thiotrichaceae</taxon>
        <taxon>Thiothrix</taxon>
    </lineage>
</organism>
<dbReference type="InterPro" id="IPR023343">
    <property type="entry name" value="Penicillin_amidase_dom1"/>
</dbReference>
<comment type="similarity">
    <text evidence="1">Belongs to the peptidase S45 family.</text>
</comment>
<dbReference type="InterPro" id="IPR029055">
    <property type="entry name" value="Ntn_hydrolases_N"/>
</dbReference>
<dbReference type="Pfam" id="PF01804">
    <property type="entry name" value="Penicil_amidase"/>
    <property type="match status" value="1"/>
</dbReference>
<evidence type="ECO:0000256" key="4">
    <source>
        <dbReference type="PIRSR" id="PIRSR001227-2"/>
    </source>
</evidence>
<evidence type="ECO:0000313" key="6">
    <source>
        <dbReference type="Proteomes" id="UP000192491"/>
    </source>
</evidence>
<dbReference type="GO" id="GO:0046872">
    <property type="term" value="F:metal ion binding"/>
    <property type="evidence" value="ECO:0007669"/>
    <property type="project" value="UniProtKB-KW"/>
</dbReference>
<dbReference type="PANTHER" id="PTHR34218">
    <property type="entry name" value="PEPTIDASE S45 PENICILLIN AMIDASE"/>
    <property type="match status" value="1"/>
</dbReference>
<dbReference type="Proteomes" id="UP000192491">
    <property type="component" value="Unassembled WGS sequence"/>
</dbReference>
<dbReference type="SUPFAM" id="SSF56235">
    <property type="entry name" value="N-terminal nucleophile aminohydrolases (Ntn hydrolases)"/>
    <property type="match status" value="1"/>
</dbReference>
<dbReference type="AlphaFoldDB" id="A0A1Y1QSG8"/>
<keyword evidence="4" id="KW-0479">Metal-binding</keyword>
<comment type="subunit">
    <text evidence="2">Heterodimer of an alpha subunit and a beta subunit processed from the same precursor.</text>
</comment>
<dbReference type="GO" id="GO:0017000">
    <property type="term" value="P:antibiotic biosynthetic process"/>
    <property type="evidence" value="ECO:0007669"/>
    <property type="project" value="InterPro"/>
</dbReference>
<reference evidence="5 6" key="1">
    <citation type="submission" date="2017-01" db="EMBL/GenBank/DDBJ databases">
        <title>Novel large sulfur bacteria in the metagenomes of groundwater-fed chemosynthetic microbial mats in the Lake Huron basin.</title>
        <authorList>
            <person name="Sharrar A.M."/>
            <person name="Flood B.E."/>
            <person name="Bailey J.V."/>
            <person name="Jones D.S."/>
            <person name="Biddanda B."/>
            <person name="Ruberg S.A."/>
            <person name="Marcus D.N."/>
            <person name="Dick G.J."/>
        </authorList>
    </citation>
    <scope>NUCLEOTIDE SEQUENCE [LARGE SCALE GENOMIC DNA]</scope>
    <source>
        <strain evidence="5">A8</strain>
    </source>
</reference>
<comment type="caution">
    <text evidence="5">The sequence shown here is derived from an EMBL/GenBank/DDBJ whole genome shotgun (WGS) entry which is preliminary data.</text>
</comment>
<keyword evidence="4" id="KW-0106">Calcium</keyword>